<evidence type="ECO:0000256" key="1">
    <source>
        <dbReference type="ARBA" id="ARBA00023125"/>
    </source>
</evidence>
<dbReference type="GO" id="GO:0003700">
    <property type="term" value="F:DNA-binding transcription factor activity"/>
    <property type="evidence" value="ECO:0007669"/>
    <property type="project" value="TreeGrafter"/>
</dbReference>
<evidence type="ECO:0000313" key="4">
    <source>
        <dbReference type="EMBL" id="SIT01781.1"/>
    </source>
</evidence>
<keyword evidence="5" id="KW-1185">Reference proteome</keyword>
<evidence type="ECO:0000259" key="3">
    <source>
        <dbReference type="PROSITE" id="PS50977"/>
    </source>
</evidence>
<reference evidence="5" key="1">
    <citation type="submission" date="2017-01" db="EMBL/GenBank/DDBJ databases">
        <authorList>
            <person name="Varghese N."/>
            <person name="Submissions S."/>
        </authorList>
    </citation>
    <scope>NUCLEOTIDE SEQUENCE [LARGE SCALE GENOMIC DNA]</scope>
    <source>
        <strain evidence="5">DSM 29430</strain>
    </source>
</reference>
<dbReference type="OrthoDB" id="7914379at2"/>
<dbReference type="Pfam" id="PF14246">
    <property type="entry name" value="TetR_C_7"/>
    <property type="match status" value="1"/>
</dbReference>
<dbReference type="SUPFAM" id="SSF46689">
    <property type="entry name" value="Homeodomain-like"/>
    <property type="match status" value="1"/>
</dbReference>
<dbReference type="Gene3D" id="1.10.357.10">
    <property type="entry name" value="Tetracycline Repressor, domain 2"/>
    <property type="match status" value="1"/>
</dbReference>
<dbReference type="AlphaFoldDB" id="A0A1N7NTZ9"/>
<dbReference type="Pfam" id="PF00440">
    <property type="entry name" value="TetR_N"/>
    <property type="match status" value="1"/>
</dbReference>
<organism evidence="4 5">
    <name type="scientific">Roseivivax lentus</name>
    <dbReference type="NCBI Taxonomy" id="633194"/>
    <lineage>
        <taxon>Bacteria</taxon>
        <taxon>Pseudomonadati</taxon>
        <taxon>Pseudomonadota</taxon>
        <taxon>Alphaproteobacteria</taxon>
        <taxon>Rhodobacterales</taxon>
        <taxon>Roseobacteraceae</taxon>
        <taxon>Roseivivax</taxon>
    </lineage>
</organism>
<dbReference type="Proteomes" id="UP000186684">
    <property type="component" value="Unassembled WGS sequence"/>
</dbReference>
<dbReference type="PROSITE" id="PS50977">
    <property type="entry name" value="HTH_TETR_2"/>
    <property type="match status" value="1"/>
</dbReference>
<keyword evidence="1 2" id="KW-0238">DNA-binding</keyword>
<proteinExistence type="predicted"/>
<evidence type="ECO:0000256" key="2">
    <source>
        <dbReference type="PROSITE-ProRule" id="PRU00335"/>
    </source>
</evidence>
<feature type="DNA-binding region" description="H-T-H motif" evidence="2">
    <location>
        <begin position="30"/>
        <end position="49"/>
    </location>
</feature>
<dbReference type="InterPro" id="IPR050109">
    <property type="entry name" value="HTH-type_TetR-like_transc_reg"/>
</dbReference>
<name>A0A1N7NTZ9_9RHOB</name>
<dbReference type="Gene3D" id="1.10.10.60">
    <property type="entry name" value="Homeodomain-like"/>
    <property type="match status" value="1"/>
</dbReference>
<dbReference type="InterPro" id="IPR039536">
    <property type="entry name" value="TetR_C_Proteobacteria"/>
</dbReference>
<dbReference type="InterPro" id="IPR001647">
    <property type="entry name" value="HTH_TetR"/>
</dbReference>
<dbReference type="InterPro" id="IPR009057">
    <property type="entry name" value="Homeodomain-like_sf"/>
</dbReference>
<feature type="domain" description="HTH tetR-type" evidence="3">
    <location>
        <begin position="7"/>
        <end position="67"/>
    </location>
</feature>
<dbReference type="GO" id="GO:0000976">
    <property type="term" value="F:transcription cis-regulatory region binding"/>
    <property type="evidence" value="ECO:0007669"/>
    <property type="project" value="TreeGrafter"/>
</dbReference>
<gene>
    <name evidence="4" type="ORF">SAMN05421759_11054</name>
</gene>
<dbReference type="STRING" id="633194.SAMN05421759_11054"/>
<dbReference type="PANTHER" id="PTHR30055">
    <property type="entry name" value="HTH-TYPE TRANSCRIPTIONAL REGULATOR RUTR"/>
    <property type="match status" value="1"/>
</dbReference>
<accession>A0A1N7NTZ9</accession>
<dbReference type="PANTHER" id="PTHR30055:SF146">
    <property type="entry name" value="HTH-TYPE TRANSCRIPTIONAL DUAL REGULATOR CECR"/>
    <property type="match status" value="1"/>
</dbReference>
<protein>
    <submittedName>
        <fullName evidence="4">Transcriptional regulator, TetR family</fullName>
    </submittedName>
</protein>
<dbReference type="EMBL" id="FTOQ01000010">
    <property type="protein sequence ID" value="SIT01781.1"/>
    <property type="molecule type" value="Genomic_DNA"/>
</dbReference>
<dbReference type="RefSeq" id="WP_076449128.1">
    <property type="nucleotide sequence ID" value="NZ_FTOQ01000010.1"/>
</dbReference>
<sequence length="205" mass="22345">MREENRSIRQQQIEEAAYALLEAKGYAGTSMQGIAKKARASNETLYKWYGDKQGLFQALVTRNAAEVKSHLEAELETDHDALSILGSLGPKLLDLLTGDRAVALNRAAAADPSGELGATISKAGREAVFPRLEQVLLRARKDAQLAFDESGEAVGLYLDLLIGDLQIRRVIGRQPRPSKAFREARAARAVRHLRHLLGGDSESGS</sequence>
<evidence type="ECO:0000313" key="5">
    <source>
        <dbReference type="Proteomes" id="UP000186684"/>
    </source>
</evidence>